<evidence type="ECO:0000256" key="1">
    <source>
        <dbReference type="SAM" id="MobiDB-lite"/>
    </source>
</evidence>
<evidence type="ECO:0000313" key="2">
    <source>
        <dbReference type="EMBL" id="CAB4314514.1"/>
    </source>
</evidence>
<dbReference type="EMBL" id="CAEKKB010000006">
    <property type="protein sequence ID" value="CAB4314514.1"/>
    <property type="molecule type" value="Genomic_DNA"/>
</dbReference>
<reference evidence="3" key="1">
    <citation type="journal article" date="2020" name="Genome Biol.">
        <title>Gamete binning: chromosome-level and haplotype-resolved genome assembly enabled by high-throughput single-cell sequencing of gamete genomes.</title>
        <authorList>
            <person name="Campoy J.A."/>
            <person name="Sun H."/>
            <person name="Goel M."/>
            <person name="Jiao W.-B."/>
            <person name="Folz-Donahue K."/>
            <person name="Wang N."/>
            <person name="Rubio M."/>
            <person name="Liu C."/>
            <person name="Kukat C."/>
            <person name="Ruiz D."/>
            <person name="Huettel B."/>
            <person name="Schneeberger K."/>
        </authorList>
    </citation>
    <scope>NUCLEOTIDE SEQUENCE [LARGE SCALE GENOMIC DNA]</scope>
    <source>
        <strain evidence="3">cv. Rojo Pasion</strain>
    </source>
</reference>
<proteinExistence type="predicted"/>
<accession>A0A6J5XU63</accession>
<sequence length="76" mass="8342">MLQKSHVSCPSPSLPLNTEGEKQRVRGRTPKEEEQTKQKGLVLWVTLLRGNDIVVGKVILPLLCSQKSIFSKGTGA</sequence>
<feature type="region of interest" description="Disordered" evidence="1">
    <location>
        <begin position="1"/>
        <end position="35"/>
    </location>
</feature>
<evidence type="ECO:0000313" key="3">
    <source>
        <dbReference type="Proteomes" id="UP000507245"/>
    </source>
</evidence>
<gene>
    <name evidence="2" type="ORF">ORAREDHAP_LOCUS38970</name>
</gene>
<dbReference type="Proteomes" id="UP000507245">
    <property type="component" value="Unassembled WGS sequence"/>
</dbReference>
<protein>
    <submittedName>
        <fullName evidence="2">Uncharacterized protein</fullName>
    </submittedName>
</protein>
<name>A0A6J5XU63_PRUAR</name>
<feature type="compositionally biased region" description="Basic and acidic residues" evidence="1">
    <location>
        <begin position="19"/>
        <end position="35"/>
    </location>
</feature>
<feature type="compositionally biased region" description="Polar residues" evidence="1">
    <location>
        <begin position="1"/>
        <end position="16"/>
    </location>
</feature>
<dbReference type="AlphaFoldDB" id="A0A6J5XU63"/>
<organism evidence="2 3">
    <name type="scientific">Prunus armeniaca</name>
    <name type="common">Apricot</name>
    <name type="synonym">Armeniaca vulgaris</name>
    <dbReference type="NCBI Taxonomy" id="36596"/>
    <lineage>
        <taxon>Eukaryota</taxon>
        <taxon>Viridiplantae</taxon>
        <taxon>Streptophyta</taxon>
        <taxon>Embryophyta</taxon>
        <taxon>Tracheophyta</taxon>
        <taxon>Spermatophyta</taxon>
        <taxon>Magnoliopsida</taxon>
        <taxon>eudicotyledons</taxon>
        <taxon>Gunneridae</taxon>
        <taxon>Pentapetalae</taxon>
        <taxon>rosids</taxon>
        <taxon>fabids</taxon>
        <taxon>Rosales</taxon>
        <taxon>Rosaceae</taxon>
        <taxon>Amygdaloideae</taxon>
        <taxon>Amygdaleae</taxon>
        <taxon>Prunus</taxon>
    </lineage>
</organism>
<keyword evidence="3" id="KW-1185">Reference proteome</keyword>